<evidence type="ECO:0000313" key="2">
    <source>
        <dbReference type="Ensembl" id="ENSMMDP00005034989.1"/>
    </source>
</evidence>
<dbReference type="InterPro" id="IPR000477">
    <property type="entry name" value="RT_dom"/>
</dbReference>
<sequence length="270" mass="32151">MYADDIIIYLSKPEQSIEALMKVIEEIGAISGYVLNVNKSEVMVMGCTISDELKHKYAFHWDVKRIKYLGINITKNLDNLYSKNFDELTCQIKLDLNRWSIIPFSVRERVNIIQMNILPRFLFLFKALLIYIVSNTFKQWDSIIMNFIWNGRKTRIKMKYLKLPKEKGGLHLPNLQAYYQAAQVKNVKIWMLESPHIRWREMEVNCGDIPLTALPFSNYKKSYIETLDNRWVVATLKHKLQKQITRNWLKDDNLINSKWKVLVNEMEWRK</sequence>
<accession>A0A667ZGQ6</accession>
<dbReference type="GeneTree" id="ENSGT01150000286916"/>
<reference evidence="2" key="1">
    <citation type="submission" date="2019-06" db="EMBL/GenBank/DDBJ databases">
        <authorList>
            <consortium name="Wellcome Sanger Institute Data Sharing"/>
        </authorList>
    </citation>
    <scope>NUCLEOTIDE SEQUENCE [LARGE SCALE GENOMIC DNA]</scope>
</reference>
<dbReference type="AlphaFoldDB" id="A0A667ZGQ6"/>
<dbReference type="Ensembl" id="ENSMMDT00005035762.1">
    <property type="protein sequence ID" value="ENSMMDP00005034989.1"/>
    <property type="gene ID" value="ENSMMDG00005016442.1"/>
</dbReference>
<reference evidence="2" key="3">
    <citation type="submission" date="2025-09" db="UniProtKB">
        <authorList>
            <consortium name="Ensembl"/>
        </authorList>
    </citation>
    <scope>IDENTIFICATION</scope>
</reference>
<evidence type="ECO:0000259" key="1">
    <source>
        <dbReference type="PROSITE" id="PS50878"/>
    </source>
</evidence>
<dbReference type="InParanoid" id="A0A667ZGQ6"/>
<feature type="domain" description="Reverse transcriptase" evidence="1">
    <location>
        <begin position="1"/>
        <end position="73"/>
    </location>
</feature>
<reference evidence="2" key="2">
    <citation type="submission" date="2025-08" db="UniProtKB">
        <authorList>
            <consortium name="Ensembl"/>
        </authorList>
    </citation>
    <scope>IDENTIFICATION</scope>
</reference>
<keyword evidence="3" id="KW-1185">Reference proteome</keyword>
<protein>
    <recommendedName>
        <fullName evidence="1">Reverse transcriptase domain-containing protein</fullName>
    </recommendedName>
</protein>
<proteinExistence type="predicted"/>
<dbReference type="PANTHER" id="PTHR31635:SF196">
    <property type="entry name" value="REVERSE TRANSCRIPTASE DOMAIN-CONTAINING PROTEIN-RELATED"/>
    <property type="match status" value="1"/>
</dbReference>
<dbReference type="Pfam" id="PF00078">
    <property type="entry name" value="RVT_1"/>
    <property type="match status" value="1"/>
</dbReference>
<dbReference type="PANTHER" id="PTHR31635">
    <property type="entry name" value="REVERSE TRANSCRIPTASE DOMAIN-CONTAINING PROTEIN-RELATED"/>
    <property type="match status" value="1"/>
</dbReference>
<dbReference type="Proteomes" id="UP000472263">
    <property type="component" value="Chromosome 10"/>
</dbReference>
<organism evidence="2 3">
    <name type="scientific">Myripristis murdjan</name>
    <name type="common">pinecone soldierfish</name>
    <dbReference type="NCBI Taxonomy" id="586833"/>
    <lineage>
        <taxon>Eukaryota</taxon>
        <taxon>Metazoa</taxon>
        <taxon>Chordata</taxon>
        <taxon>Craniata</taxon>
        <taxon>Vertebrata</taxon>
        <taxon>Euteleostomi</taxon>
        <taxon>Actinopterygii</taxon>
        <taxon>Neopterygii</taxon>
        <taxon>Teleostei</taxon>
        <taxon>Neoteleostei</taxon>
        <taxon>Acanthomorphata</taxon>
        <taxon>Holocentriformes</taxon>
        <taxon>Holocentridae</taxon>
        <taxon>Myripristis</taxon>
    </lineage>
</organism>
<dbReference type="PROSITE" id="PS50878">
    <property type="entry name" value="RT_POL"/>
    <property type="match status" value="1"/>
</dbReference>
<name>A0A667ZGQ6_9TELE</name>
<evidence type="ECO:0000313" key="3">
    <source>
        <dbReference type="Proteomes" id="UP000472263"/>
    </source>
</evidence>